<feature type="compositionally biased region" description="Basic residues" evidence="1">
    <location>
        <begin position="198"/>
        <end position="211"/>
    </location>
</feature>
<gene>
    <name evidence="2" type="ORF">MELLADRAFT_114129</name>
</gene>
<dbReference type="InParanoid" id="F4SC96"/>
<evidence type="ECO:0000256" key="1">
    <source>
        <dbReference type="SAM" id="MobiDB-lite"/>
    </source>
</evidence>
<evidence type="ECO:0000313" key="3">
    <source>
        <dbReference type="Proteomes" id="UP000001072"/>
    </source>
</evidence>
<evidence type="ECO:0000313" key="2">
    <source>
        <dbReference type="EMBL" id="EGF97721.1"/>
    </source>
</evidence>
<dbReference type="EMBL" id="GL883203">
    <property type="protein sequence ID" value="EGF97721.1"/>
    <property type="molecule type" value="Genomic_DNA"/>
</dbReference>
<name>F4SC96_MELLP</name>
<dbReference type="GeneID" id="18925223"/>
<dbReference type="KEGG" id="mlr:MELLADRAFT_114129"/>
<feature type="compositionally biased region" description="Basic and acidic residues" evidence="1">
    <location>
        <begin position="101"/>
        <end position="111"/>
    </location>
</feature>
<protein>
    <submittedName>
        <fullName evidence="2">Uncharacterized protein</fullName>
    </submittedName>
</protein>
<feature type="compositionally biased region" description="Acidic residues" evidence="1">
    <location>
        <begin position="33"/>
        <end position="47"/>
    </location>
</feature>
<dbReference type="Proteomes" id="UP000001072">
    <property type="component" value="Unassembled WGS sequence"/>
</dbReference>
<sequence length="211" mass="22181">MASAESRAIRANRRANGIVSHATNTQIQNSSIDGEDLPPDAEADVGEDSFSTGDPGGSGKINQNLNQLLNIQPNNTAEDRLIDQGLINISDSDSSELENADGEKSEDDRSRKSQAITESRDTPSNDFAESSESDDSSSSPSDSESETDDSDSSSSTDSSETSSSDSSSISSGSGSDTESSNRSNSSSSSSEEGEEDKHKKKKRKSSSHSIV</sequence>
<feature type="compositionally biased region" description="Polar residues" evidence="1">
    <location>
        <begin position="21"/>
        <end position="32"/>
    </location>
</feature>
<feature type="region of interest" description="Disordered" evidence="1">
    <location>
        <begin position="1"/>
        <end position="63"/>
    </location>
</feature>
<dbReference type="HOGENOM" id="CLU_1332185_0_0_1"/>
<dbReference type="VEuPathDB" id="FungiDB:MELLADRAFT_114129"/>
<dbReference type="RefSeq" id="XP_007418998.1">
    <property type="nucleotide sequence ID" value="XM_007418936.1"/>
</dbReference>
<accession>F4SC96</accession>
<keyword evidence="3" id="KW-1185">Reference proteome</keyword>
<dbReference type="AlphaFoldDB" id="F4SC96"/>
<proteinExistence type="predicted"/>
<feature type="region of interest" description="Disordered" evidence="1">
    <location>
        <begin position="82"/>
        <end position="211"/>
    </location>
</feature>
<reference evidence="3" key="1">
    <citation type="journal article" date="2011" name="Proc. Natl. Acad. Sci. U.S.A.">
        <title>Obligate biotrophy features unraveled by the genomic analysis of rust fungi.</title>
        <authorList>
            <person name="Duplessis S."/>
            <person name="Cuomo C.A."/>
            <person name="Lin Y.-C."/>
            <person name="Aerts A."/>
            <person name="Tisserant E."/>
            <person name="Veneault-Fourrey C."/>
            <person name="Joly D.L."/>
            <person name="Hacquard S."/>
            <person name="Amselem J."/>
            <person name="Cantarel B.L."/>
            <person name="Chiu R."/>
            <person name="Coutinho P.M."/>
            <person name="Feau N."/>
            <person name="Field M."/>
            <person name="Frey P."/>
            <person name="Gelhaye E."/>
            <person name="Goldberg J."/>
            <person name="Grabherr M.G."/>
            <person name="Kodira C.D."/>
            <person name="Kohler A."/>
            <person name="Kuees U."/>
            <person name="Lindquist E.A."/>
            <person name="Lucas S.M."/>
            <person name="Mago R."/>
            <person name="Mauceli E."/>
            <person name="Morin E."/>
            <person name="Murat C."/>
            <person name="Pangilinan J.L."/>
            <person name="Park R."/>
            <person name="Pearson M."/>
            <person name="Quesneville H."/>
            <person name="Rouhier N."/>
            <person name="Sakthikumar S."/>
            <person name="Salamov A.A."/>
            <person name="Schmutz J."/>
            <person name="Selles B."/>
            <person name="Shapiro H."/>
            <person name="Tanguay P."/>
            <person name="Tuskan G.A."/>
            <person name="Henrissat B."/>
            <person name="Van de Peer Y."/>
            <person name="Rouze P."/>
            <person name="Ellis J.G."/>
            <person name="Dodds P.N."/>
            <person name="Schein J.E."/>
            <person name="Zhong S."/>
            <person name="Hamelin R.C."/>
            <person name="Grigoriev I.V."/>
            <person name="Szabo L.J."/>
            <person name="Martin F."/>
        </authorList>
    </citation>
    <scope>NUCLEOTIDE SEQUENCE [LARGE SCALE GENOMIC DNA]</scope>
    <source>
        <strain evidence="3">98AG31 / pathotype 3-4-7</strain>
    </source>
</reference>
<feature type="compositionally biased region" description="Low complexity" evidence="1">
    <location>
        <begin position="152"/>
        <end position="190"/>
    </location>
</feature>
<organism evidence="3">
    <name type="scientific">Melampsora larici-populina (strain 98AG31 / pathotype 3-4-7)</name>
    <name type="common">Poplar leaf rust fungus</name>
    <dbReference type="NCBI Taxonomy" id="747676"/>
    <lineage>
        <taxon>Eukaryota</taxon>
        <taxon>Fungi</taxon>
        <taxon>Dikarya</taxon>
        <taxon>Basidiomycota</taxon>
        <taxon>Pucciniomycotina</taxon>
        <taxon>Pucciniomycetes</taxon>
        <taxon>Pucciniales</taxon>
        <taxon>Melampsoraceae</taxon>
        <taxon>Melampsora</taxon>
    </lineage>
</organism>